<keyword evidence="3" id="KW-1185">Reference proteome</keyword>
<sequence>MEALDKEEERRRRRKKRRVKRSRGVKPVIPLKPSQEKDVGLRSSLLQLKKALNDFLEMQTQTIGSVMDEDEGGSKSHAAPSRSRKKAGLSIQENSEKRKEEGPVEDRISG</sequence>
<feature type="compositionally biased region" description="Basic residues" evidence="1">
    <location>
        <begin position="11"/>
        <end position="24"/>
    </location>
</feature>
<gene>
    <name evidence="2" type="ORF">SVUK_LOCUS13842</name>
</gene>
<evidence type="ECO:0000313" key="3">
    <source>
        <dbReference type="Proteomes" id="UP000270094"/>
    </source>
</evidence>
<proteinExistence type="predicted"/>
<dbReference type="OrthoDB" id="10577405at2759"/>
<feature type="region of interest" description="Disordered" evidence="1">
    <location>
        <begin position="1"/>
        <end position="40"/>
    </location>
</feature>
<feature type="compositionally biased region" description="Basic and acidic residues" evidence="1">
    <location>
        <begin position="94"/>
        <end position="110"/>
    </location>
</feature>
<feature type="region of interest" description="Disordered" evidence="1">
    <location>
        <begin position="63"/>
        <end position="110"/>
    </location>
</feature>
<organism evidence="2 3">
    <name type="scientific">Strongylus vulgaris</name>
    <name type="common">Blood worm</name>
    <dbReference type="NCBI Taxonomy" id="40348"/>
    <lineage>
        <taxon>Eukaryota</taxon>
        <taxon>Metazoa</taxon>
        <taxon>Ecdysozoa</taxon>
        <taxon>Nematoda</taxon>
        <taxon>Chromadorea</taxon>
        <taxon>Rhabditida</taxon>
        <taxon>Rhabditina</taxon>
        <taxon>Rhabditomorpha</taxon>
        <taxon>Strongyloidea</taxon>
        <taxon>Strongylidae</taxon>
        <taxon>Strongylus</taxon>
    </lineage>
</organism>
<dbReference type="EMBL" id="UYYB01103117">
    <property type="protein sequence ID" value="VDM78844.1"/>
    <property type="molecule type" value="Genomic_DNA"/>
</dbReference>
<name>A0A3P7JKA4_STRVU</name>
<accession>A0A3P7JKA4</accession>
<evidence type="ECO:0000256" key="1">
    <source>
        <dbReference type="SAM" id="MobiDB-lite"/>
    </source>
</evidence>
<reference evidence="2 3" key="1">
    <citation type="submission" date="2018-11" db="EMBL/GenBank/DDBJ databases">
        <authorList>
            <consortium name="Pathogen Informatics"/>
        </authorList>
    </citation>
    <scope>NUCLEOTIDE SEQUENCE [LARGE SCALE GENOMIC DNA]</scope>
</reference>
<protein>
    <submittedName>
        <fullName evidence="2">Uncharacterized protein</fullName>
    </submittedName>
</protein>
<dbReference type="AlphaFoldDB" id="A0A3P7JKA4"/>
<evidence type="ECO:0000313" key="2">
    <source>
        <dbReference type="EMBL" id="VDM78844.1"/>
    </source>
</evidence>
<dbReference type="Proteomes" id="UP000270094">
    <property type="component" value="Unassembled WGS sequence"/>
</dbReference>